<sequence length="836" mass="89564">MIRSAVSGKAQQAEQWRQRFAKIVAFVAPLMIGAVVILLTQQVRTTDHLGQEKEAAQEQRAQLFLLMSAHQDVETGGRGYVITGDASFLEPYDEGRRQLMAIWPSLSEYASVRPREQALVRELRMLSNRKLAYTRGTIGRRRSGDMQGAEARVRSGRGKALMDQIRDRIGQLVQLQQATIAERTANAEAAVTNLRILTFALLAALAALLAAAWLALQNSMRARDRVLAEQEDLALRQKAILESAMDGIVTIEPGGAIEAVNAATLRMFGYDPGELDSRDFGILLADQPPIGQIAEELSELGLEDDPEGVTLEIAARRSGGSEFPMEMAISVAVLNEGLRYVAVIRDITERKRVEQLKSDFVSTVTHELRTPLTSIAGALGLLEGGGGGPLNERASRLITIAHSNADRLVRLINDILDIEKIESGNMPFNLRELDLTAAVRASVEENRSYAAKFGAHISLSAPMTPMVVSADRDRLAQVFTNLLSNAAKYSPPDGTVQVTIGPHGGFHRVTIADEGPGIPEDFQDQIFSKFAQADSSSSRAKGGTGLGLSIVREIVTRLGGEVSFDTKPGQGTRFHIDLPAVEPRRPPRNKARKDPPLLVCGGDAAQPLAAALREAGHAVTVAEARAPAHDAMAAARYAGIVVDLGLPDSAGIIRMVREDKNNADTPILAFGSEPGAAGPGGAVLILDWLEMPVDVSRLANCVQAAGLATGHGKPRILHVEADPGVQKMAAEALDEYADIAAAGSTETARALFDSEDFDCVILSLSLESSDGAELLPHLQRSGDLPVPVIILSPEGPDSESAGLANTCLARVHTSLEELAVIAGMLTEVRRKRMPAL</sequence>
<proteinExistence type="predicted"/>
<dbReference type="Pfam" id="PF00512">
    <property type="entry name" value="HisKA"/>
    <property type="match status" value="1"/>
</dbReference>
<keyword evidence="3" id="KW-0597">Phosphoprotein</keyword>
<feature type="transmembrane region" description="Helical" evidence="8">
    <location>
        <begin position="20"/>
        <end position="39"/>
    </location>
</feature>
<dbReference type="InterPro" id="IPR001789">
    <property type="entry name" value="Sig_transdc_resp-reg_receiver"/>
</dbReference>
<dbReference type="Gene3D" id="3.30.565.10">
    <property type="entry name" value="Histidine kinase-like ATPase, C-terminal domain"/>
    <property type="match status" value="1"/>
</dbReference>
<organism evidence="13 14">
    <name type="scientific">Novosphingobium beihaiensis</name>
    <dbReference type="NCBI Taxonomy" id="2930389"/>
    <lineage>
        <taxon>Bacteria</taxon>
        <taxon>Pseudomonadati</taxon>
        <taxon>Pseudomonadota</taxon>
        <taxon>Alphaproteobacteria</taxon>
        <taxon>Sphingomonadales</taxon>
        <taxon>Sphingomonadaceae</taxon>
        <taxon>Novosphingobium</taxon>
    </lineage>
</organism>
<evidence type="ECO:0000256" key="4">
    <source>
        <dbReference type="ARBA" id="ARBA00022679"/>
    </source>
</evidence>
<dbReference type="SMART" id="SM00388">
    <property type="entry name" value="HisKA"/>
    <property type="match status" value="1"/>
</dbReference>
<dbReference type="CDD" id="cd00082">
    <property type="entry name" value="HisKA"/>
    <property type="match status" value="1"/>
</dbReference>
<feature type="domain" description="Histidine kinase" evidence="9">
    <location>
        <begin position="363"/>
        <end position="582"/>
    </location>
</feature>
<dbReference type="InterPro" id="IPR004358">
    <property type="entry name" value="Sig_transdc_His_kin-like_C"/>
</dbReference>
<dbReference type="EC" id="2.7.13.3" evidence="2"/>
<dbReference type="PANTHER" id="PTHR43711:SF1">
    <property type="entry name" value="HISTIDINE KINASE 1"/>
    <property type="match status" value="1"/>
</dbReference>
<dbReference type="InterPro" id="IPR050736">
    <property type="entry name" value="Sensor_HK_Regulatory"/>
</dbReference>
<dbReference type="SUPFAM" id="SSF55785">
    <property type="entry name" value="PYP-like sensor domain (PAS domain)"/>
    <property type="match status" value="1"/>
</dbReference>
<dbReference type="PROSITE" id="PS50112">
    <property type="entry name" value="PAS"/>
    <property type="match status" value="1"/>
</dbReference>
<keyword evidence="13" id="KW-0547">Nucleotide-binding</keyword>
<dbReference type="SUPFAM" id="SSF47384">
    <property type="entry name" value="Homodimeric domain of signal transducing histidine kinase"/>
    <property type="match status" value="1"/>
</dbReference>
<evidence type="ECO:0000256" key="3">
    <source>
        <dbReference type="ARBA" id="ARBA00022553"/>
    </source>
</evidence>
<keyword evidence="8" id="KW-0812">Transmembrane</keyword>
<dbReference type="SUPFAM" id="SSF55874">
    <property type="entry name" value="ATPase domain of HSP90 chaperone/DNA topoisomerase II/histidine kinase"/>
    <property type="match status" value="1"/>
</dbReference>
<dbReference type="Pfam" id="PF13426">
    <property type="entry name" value="PAS_9"/>
    <property type="match status" value="1"/>
</dbReference>
<dbReference type="CDD" id="cd00130">
    <property type="entry name" value="PAS"/>
    <property type="match status" value="1"/>
</dbReference>
<dbReference type="InterPro" id="IPR011006">
    <property type="entry name" value="CheY-like_superfamily"/>
</dbReference>
<feature type="domain" description="Response regulatory" evidence="10">
    <location>
        <begin position="715"/>
        <end position="825"/>
    </location>
</feature>
<keyword evidence="8" id="KW-1133">Transmembrane helix</keyword>
<evidence type="ECO:0000256" key="8">
    <source>
        <dbReference type="SAM" id="Phobius"/>
    </source>
</evidence>
<evidence type="ECO:0000313" key="14">
    <source>
        <dbReference type="Proteomes" id="UP001202281"/>
    </source>
</evidence>
<dbReference type="CDD" id="cd19410">
    <property type="entry name" value="HK9-like_sensor"/>
    <property type="match status" value="1"/>
</dbReference>
<dbReference type="GO" id="GO:0005524">
    <property type="term" value="F:ATP binding"/>
    <property type="evidence" value="ECO:0007669"/>
    <property type="project" value="UniProtKB-KW"/>
</dbReference>
<dbReference type="InterPro" id="IPR003661">
    <property type="entry name" value="HisK_dim/P_dom"/>
</dbReference>
<accession>A0ABT0BSU9</accession>
<dbReference type="InterPro" id="IPR007891">
    <property type="entry name" value="CHASE3"/>
</dbReference>
<dbReference type="Proteomes" id="UP001202281">
    <property type="component" value="Unassembled WGS sequence"/>
</dbReference>
<dbReference type="InterPro" id="IPR003594">
    <property type="entry name" value="HATPase_dom"/>
</dbReference>
<evidence type="ECO:0000259" key="12">
    <source>
        <dbReference type="PROSITE" id="PS50113"/>
    </source>
</evidence>
<keyword evidence="5" id="KW-0418">Kinase</keyword>
<dbReference type="Gene3D" id="1.10.287.130">
    <property type="match status" value="1"/>
</dbReference>
<dbReference type="InterPro" id="IPR005467">
    <property type="entry name" value="His_kinase_dom"/>
</dbReference>
<dbReference type="InterPro" id="IPR035965">
    <property type="entry name" value="PAS-like_dom_sf"/>
</dbReference>
<dbReference type="RefSeq" id="WP_243922477.1">
    <property type="nucleotide sequence ID" value="NZ_JALHLG010000024.1"/>
</dbReference>
<comment type="caution">
    <text evidence="7">Lacks conserved residue(s) required for the propagation of feature annotation.</text>
</comment>
<dbReference type="PROSITE" id="PS50109">
    <property type="entry name" value="HIS_KIN"/>
    <property type="match status" value="1"/>
</dbReference>
<dbReference type="InterPro" id="IPR036890">
    <property type="entry name" value="HATPase_C_sf"/>
</dbReference>
<dbReference type="PRINTS" id="PR00344">
    <property type="entry name" value="BCTRLSENSOR"/>
</dbReference>
<keyword evidence="6" id="KW-0902">Two-component regulatory system</keyword>
<keyword evidence="8" id="KW-0472">Membrane</keyword>
<dbReference type="InterPro" id="IPR036097">
    <property type="entry name" value="HisK_dim/P_sf"/>
</dbReference>
<comment type="catalytic activity">
    <reaction evidence="1">
        <text>ATP + protein L-histidine = ADP + protein N-phospho-L-histidine.</text>
        <dbReference type="EC" id="2.7.13.3"/>
    </reaction>
</comment>
<dbReference type="InterPro" id="IPR000014">
    <property type="entry name" value="PAS"/>
</dbReference>
<evidence type="ECO:0000256" key="6">
    <source>
        <dbReference type="ARBA" id="ARBA00023012"/>
    </source>
</evidence>
<comment type="caution">
    <text evidence="13">The sequence shown here is derived from an EMBL/GenBank/DDBJ whole genome shotgun (WGS) entry which is preliminary data.</text>
</comment>
<gene>
    <name evidence="13" type="ORF">MTR66_15010</name>
</gene>
<feature type="domain" description="PAC" evidence="12">
    <location>
        <begin position="309"/>
        <end position="359"/>
    </location>
</feature>
<evidence type="ECO:0000313" key="13">
    <source>
        <dbReference type="EMBL" id="MCJ2188122.1"/>
    </source>
</evidence>
<dbReference type="PROSITE" id="PS50110">
    <property type="entry name" value="RESPONSE_REGULATORY"/>
    <property type="match status" value="1"/>
</dbReference>
<protein>
    <recommendedName>
        <fullName evidence="2">histidine kinase</fullName>
        <ecNumber evidence="2">2.7.13.3</ecNumber>
    </recommendedName>
</protein>
<evidence type="ECO:0000259" key="10">
    <source>
        <dbReference type="PROSITE" id="PS50110"/>
    </source>
</evidence>
<keyword evidence="14" id="KW-1185">Reference proteome</keyword>
<dbReference type="EMBL" id="JALHLG010000024">
    <property type="protein sequence ID" value="MCJ2188122.1"/>
    <property type="molecule type" value="Genomic_DNA"/>
</dbReference>
<dbReference type="SUPFAM" id="SSF52172">
    <property type="entry name" value="CheY-like"/>
    <property type="match status" value="2"/>
</dbReference>
<dbReference type="Pfam" id="PF00072">
    <property type="entry name" value="Response_reg"/>
    <property type="match status" value="1"/>
</dbReference>
<dbReference type="InterPro" id="IPR001610">
    <property type="entry name" value="PAC"/>
</dbReference>
<feature type="transmembrane region" description="Helical" evidence="8">
    <location>
        <begin position="196"/>
        <end position="216"/>
    </location>
</feature>
<evidence type="ECO:0000259" key="9">
    <source>
        <dbReference type="PROSITE" id="PS50109"/>
    </source>
</evidence>
<dbReference type="PROSITE" id="PS50113">
    <property type="entry name" value="PAC"/>
    <property type="match status" value="1"/>
</dbReference>
<dbReference type="PANTHER" id="PTHR43711">
    <property type="entry name" value="TWO-COMPONENT HISTIDINE KINASE"/>
    <property type="match status" value="1"/>
</dbReference>
<dbReference type="InterPro" id="IPR000700">
    <property type="entry name" value="PAS-assoc_C"/>
</dbReference>
<name>A0ABT0BSU9_9SPHN</name>
<feature type="domain" description="PAS" evidence="11">
    <location>
        <begin position="240"/>
        <end position="275"/>
    </location>
</feature>
<keyword evidence="13" id="KW-0067">ATP-binding</keyword>
<dbReference type="SMART" id="SM00091">
    <property type="entry name" value="PAS"/>
    <property type="match status" value="1"/>
</dbReference>
<dbReference type="Gene3D" id="3.30.450.20">
    <property type="entry name" value="PAS domain"/>
    <property type="match status" value="1"/>
</dbReference>
<dbReference type="Pfam" id="PF05227">
    <property type="entry name" value="CHASE3"/>
    <property type="match status" value="1"/>
</dbReference>
<reference evidence="13 14" key="1">
    <citation type="submission" date="2022-04" db="EMBL/GenBank/DDBJ databases">
        <title>Identification of a novel bacterium isolated from mangrove sediments.</title>
        <authorList>
            <person name="Pan X."/>
        </authorList>
    </citation>
    <scope>NUCLEOTIDE SEQUENCE [LARGE SCALE GENOMIC DNA]</scope>
    <source>
        <strain evidence="13 14">B2638</strain>
    </source>
</reference>
<evidence type="ECO:0000259" key="11">
    <source>
        <dbReference type="PROSITE" id="PS50112"/>
    </source>
</evidence>
<evidence type="ECO:0000256" key="1">
    <source>
        <dbReference type="ARBA" id="ARBA00000085"/>
    </source>
</evidence>
<dbReference type="SMART" id="SM00387">
    <property type="entry name" value="HATPase_c"/>
    <property type="match status" value="1"/>
</dbReference>
<dbReference type="NCBIfam" id="TIGR00229">
    <property type="entry name" value="sensory_box"/>
    <property type="match status" value="1"/>
</dbReference>
<dbReference type="Pfam" id="PF02518">
    <property type="entry name" value="HATPase_c"/>
    <property type="match status" value="1"/>
</dbReference>
<evidence type="ECO:0000256" key="5">
    <source>
        <dbReference type="ARBA" id="ARBA00022777"/>
    </source>
</evidence>
<evidence type="ECO:0000256" key="2">
    <source>
        <dbReference type="ARBA" id="ARBA00012438"/>
    </source>
</evidence>
<dbReference type="SMART" id="SM00086">
    <property type="entry name" value="PAC"/>
    <property type="match status" value="1"/>
</dbReference>
<evidence type="ECO:0000256" key="7">
    <source>
        <dbReference type="PROSITE-ProRule" id="PRU00169"/>
    </source>
</evidence>
<dbReference type="Gene3D" id="3.40.50.2300">
    <property type="match status" value="2"/>
</dbReference>
<keyword evidence="4" id="KW-0808">Transferase</keyword>